<evidence type="ECO:0000259" key="7">
    <source>
        <dbReference type="Pfam" id="PF01095"/>
    </source>
</evidence>
<gene>
    <name evidence="8" type="ORF">MKW94_005757</name>
</gene>
<organism evidence="8 9">
    <name type="scientific">Papaver nudicaule</name>
    <name type="common">Iceland poppy</name>
    <dbReference type="NCBI Taxonomy" id="74823"/>
    <lineage>
        <taxon>Eukaryota</taxon>
        <taxon>Viridiplantae</taxon>
        <taxon>Streptophyta</taxon>
        <taxon>Embryophyta</taxon>
        <taxon>Tracheophyta</taxon>
        <taxon>Spermatophyta</taxon>
        <taxon>Magnoliopsida</taxon>
        <taxon>Ranunculales</taxon>
        <taxon>Papaveraceae</taxon>
        <taxon>Papaveroideae</taxon>
        <taxon>Papaver</taxon>
    </lineage>
</organism>
<dbReference type="PANTHER" id="PTHR31321:SF134">
    <property type="entry name" value="PECTINESTERASE"/>
    <property type="match status" value="1"/>
</dbReference>
<dbReference type="PANTHER" id="PTHR31321">
    <property type="entry name" value="ACYL-COA THIOESTER HYDROLASE YBHC-RELATED"/>
    <property type="match status" value="1"/>
</dbReference>
<dbReference type="GO" id="GO:0042545">
    <property type="term" value="P:cell wall modification"/>
    <property type="evidence" value="ECO:0007669"/>
    <property type="project" value="InterPro"/>
</dbReference>
<evidence type="ECO:0000256" key="4">
    <source>
        <dbReference type="ARBA" id="ARBA00022801"/>
    </source>
</evidence>
<comment type="similarity">
    <text evidence="2">Belongs to the pectinesterase family.</text>
</comment>
<dbReference type="Proteomes" id="UP001177140">
    <property type="component" value="Unassembled WGS sequence"/>
</dbReference>
<accession>A0AA41UZ56</accession>
<dbReference type="GO" id="GO:0045490">
    <property type="term" value="P:pectin catabolic process"/>
    <property type="evidence" value="ECO:0007669"/>
    <property type="project" value="TreeGrafter"/>
</dbReference>
<feature type="chain" id="PRO_5041336571" description="pectinesterase" evidence="6">
    <location>
        <begin position="25"/>
        <end position="354"/>
    </location>
</feature>
<sequence>MLFTRQTVELPLVLVFVFICCCLGVDSRAVKGHKNVVCGSSREVVKTIVVDQHGQGNYMKIQDAVNSIPSDNNQWIAINLHPGTYREQVTIARDKSCILLQGNSRDTTSIEWNYYVKTQGGNPFDTATFTSAAEHFVAKNITFKNTYNLEAKGRTVTQAVAVAILGDKSSFYDCNFIGVQDTLADTIGRHYFRNCHIEGAMDFIWGNGQSIYEYCEILVQTYPNPDPHIHVRSVITAQTGRIDGQKTGFVFKSGKLNGVGNPSTVLGRALQSCSSSTVLFKNMAFSIDGAVDIVPERWNNLGDVKRILYAEADNTGLGSKILNRTLKTILSDDQWKYYTDMSFINQDGWLSQQP</sequence>
<evidence type="ECO:0000313" key="9">
    <source>
        <dbReference type="Proteomes" id="UP001177140"/>
    </source>
</evidence>
<dbReference type="SUPFAM" id="SSF51126">
    <property type="entry name" value="Pectin lyase-like"/>
    <property type="match status" value="1"/>
</dbReference>
<evidence type="ECO:0000256" key="2">
    <source>
        <dbReference type="ARBA" id="ARBA00008891"/>
    </source>
</evidence>
<evidence type="ECO:0000256" key="6">
    <source>
        <dbReference type="SAM" id="SignalP"/>
    </source>
</evidence>
<comment type="pathway">
    <text evidence="1">Glycan metabolism; pectin degradation; 2-dehydro-3-deoxy-D-gluconate from pectin: step 1/5.</text>
</comment>
<reference evidence="8" key="1">
    <citation type="submission" date="2022-03" db="EMBL/GenBank/DDBJ databases">
        <title>A functionally conserved STORR gene fusion in Papaver species that diverged 16.8 million years ago.</title>
        <authorList>
            <person name="Catania T."/>
        </authorList>
    </citation>
    <scope>NUCLEOTIDE SEQUENCE</scope>
    <source>
        <strain evidence="8">S-191538</strain>
    </source>
</reference>
<evidence type="ECO:0000313" key="8">
    <source>
        <dbReference type="EMBL" id="MCL7025487.1"/>
    </source>
</evidence>
<feature type="signal peptide" evidence="6">
    <location>
        <begin position="1"/>
        <end position="24"/>
    </location>
</feature>
<keyword evidence="6" id="KW-0732">Signal</keyword>
<proteinExistence type="inferred from homology"/>
<dbReference type="Gene3D" id="2.160.20.10">
    <property type="entry name" value="Single-stranded right-handed beta-helix, Pectin lyase-like"/>
    <property type="match status" value="1"/>
</dbReference>
<dbReference type="Pfam" id="PF01095">
    <property type="entry name" value="Pectinesterase"/>
    <property type="match status" value="1"/>
</dbReference>
<comment type="caution">
    <text evidence="8">The sequence shown here is derived from an EMBL/GenBank/DDBJ whole genome shotgun (WGS) entry which is preliminary data.</text>
</comment>
<dbReference type="AlphaFoldDB" id="A0AA41UZ56"/>
<evidence type="ECO:0000256" key="5">
    <source>
        <dbReference type="ARBA" id="ARBA00023085"/>
    </source>
</evidence>
<dbReference type="EC" id="3.1.1.11" evidence="3"/>
<keyword evidence="9" id="KW-1185">Reference proteome</keyword>
<evidence type="ECO:0000256" key="1">
    <source>
        <dbReference type="ARBA" id="ARBA00005184"/>
    </source>
</evidence>
<keyword evidence="5" id="KW-0063">Aspartyl esterase</keyword>
<feature type="domain" description="Pectinesterase catalytic" evidence="7">
    <location>
        <begin position="48"/>
        <end position="346"/>
    </location>
</feature>
<dbReference type="EMBL" id="JAJJMA010045899">
    <property type="protein sequence ID" value="MCL7025487.1"/>
    <property type="molecule type" value="Genomic_DNA"/>
</dbReference>
<dbReference type="GO" id="GO:0030599">
    <property type="term" value="F:pectinesterase activity"/>
    <property type="evidence" value="ECO:0007669"/>
    <property type="project" value="UniProtKB-EC"/>
</dbReference>
<name>A0AA41UZ56_PAPNU</name>
<dbReference type="InterPro" id="IPR011050">
    <property type="entry name" value="Pectin_lyase_fold/virulence"/>
</dbReference>
<protein>
    <recommendedName>
        <fullName evidence="3">pectinesterase</fullName>
        <ecNumber evidence="3">3.1.1.11</ecNumber>
    </recommendedName>
</protein>
<dbReference type="InterPro" id="IPR012334">
    <property type="entry name" value="Pectin_lyas_fold"/>
</dbReference>
<evidence type="ECO:0000256" key="3">
    <source>
        <dbReference type="ARBA" id="ARBA00013229"/>
    </source>
</evidence>
<dbReference type="InterPro" id="IPR000070">
    <property type="entry name" value="Pectinesterase_cat"/>
</dbReference>
<keyword evidence="4" id="KW-0378">Hydrolase</keyword>